<dbReference type="InterPro" id="IPR025121">
    <property type="entry name" value="GTPase_HflX_N"/>
</dbReference>
<comment type="similarity">
    <text evidence="6">Belongs to the TRAFAC class OBG-HflX-like GTPase superfamily. HflX GTPase family.</text>
</comment>
<feature type="domain" description="Hflx-type G" evidence="10">
    <location>
        <begin position="198"/>
        <end position="368"/>
    </location>
</feature>
<dbReference type="SUPFAM" id="SSF52540">
    <property type="entry name" value="P-loop containing nucleoside triphosphate hydrolases"/>
    <property type="match status" value="1"/>
</dbReference>
<dbReference type="KEGG" id="spc:Sputcn32_3279"/>
<dbReference type="Pfam" id="PF13167">
    <property type="entry name" value="GTP-bdg_N"/>
    <property type="match status" value="1"/>
</dbReference>
<evidence type="ECO:0000256" key="8">
    <source>
        <dbReference type="PIRSR" id="PIRSR006809-2"/>
    </source>
</evidence>
<dbReference type="NCBIfam" id="TIGR03156">
    <property type="entry name" value="GTP_HflX"/>
    <property type="match status" value="1"/>
</dbReference>
<evidence type="ECO:0000256" key="4">
    <source>
        <dbReference type="ARBA" id="ARBA00022842"/>
    </source>
</evidence>
<dbReference type="HOGENOM" id="CLU_019597_2_1_6"/>
<dbReference type="PANTHER" id="PTHR10229:SF0">
    <property type="entry name" value="GTP-BINDING PROTEIN 6-RELATED"/>
    <property type="match status" value="1"/>
</dbReference>
<evidence type="ECO:0000256" key="1">
    <source>
        <dbReference type="ARBA" id="ARBA00022490"/>
    </source>
</evidence>
<keyword evidence="4 8" id="KW-0460">Magnesium</keyword>
<feature type="binding site" evidence="7">
    <location>
        <begin position="342"/>
        <end position="344"/>
    </location>
    <ligand>
        <name>GTP</name>
        <dbReference type="ChEBI" id="CHEBI:37565"/>
    </ligand>
</feature>
<dbReference type="InterPro" id="IPR042108">
    <property type="entry name" value="GTPase_HflX_N_sf"/>
</dbReference>
<dbReference type="AlphaFoldDB" id="A4YAK8"/>
<dbReference type="PROSITE" id="PS51705">
    <property type="entry name" value="G_HFLX"/>
    <property type="match status" value="1"/>
</dbReference>
<dbReference type="eggNOG" id="COG2262">
    <property type="taxonomic scope" value="Bacteria"/>
</dbReference>
<dbReference type="FunFam" id="3.40.50.300:FF:000173">
    <property type="entry name" value="GTPase HflX"/>
    <property type="match status" value="1"/>
</dbReference>
<dbReference type="GO" id="GO:0097216">
    <property type="term" value="F:guanosine tetraphosphate binding"/>
    <property type="evidence" value="ECO:0007669"/>
    <property type="project" value="UniProtKB-ARBA"/>
</dbReference>
<gene>
    <name evidence="6" type="primary">hflX</name>
    <name evidence="11" type="ordered locus">Sputcn32_3279</name>
</gene>
<dbReference type="GO" id="GO:0003924">
    <property type="term" value="F:GTPase activity"/>
    <property type="evidence" value="ECO:0007669"/>
    <property type="project" value="UniProtKB-UniRule"/>
</dbReference>
<feature type="binding site" evidence="7">
    <location>
        <begin position="316"/>
        <end position="319"/>
    </location>
    <ligand>
        <name>GTP</name>
        <dbReference type="ChEBI" id="CHEBI:37565"/>
    </ligand>
</feature>
<dbReference type="Pfam" id="PF01926">
    <property type="entry name" value="MMR_HSR1"/>
    <property type="match status" value="1"/>
</dbReference>
<dbReference type="GO" id="GO:0046872">
    <property type="term" value="F:metal ion binding"/>
    <property type="evidence" value="ECO:0007669"/>
    <property type="project" value="UniProtKB-KW"/>
</dbReference>
<feature type="binding site" evidence="8">
    <location>
        <position position="211"/>
    </location>
    <ligand>
        <name>Mg(2+)</name>
        <dbReference type="ChEBI" id="CHEBI:18420"/>
    </ligand>
</feature>
<dbReference type="InterPro" id="IPR032305">
    <property type="entry name" value="GTP-bd_M"/>
</dbReference>
<dbReference type="STRING" id="319224.Sputcn32_3279"/>
<proteinExistence type="inferred from homology"/>
<dbReference type="Pfam" id="PF16360">
    <property type="entry name" value="GTP-bdg_M"/>
    <property type="match status" value="1"/>
</dbReference>
<comment type="subcellular location">
    <subcellularLocation>
        <location evidence="6">Cytoplasm</location>
    </subcellularLocation>
    <text evidence="6">May associate with membranes.</text>
</comment>
<evidence type="ECO:0000313" key="11">
    <source>
        <dbReference type="EMBL" id="ABP76991.1"/>
    </source>
</evidence>
<feature type="binding site" evidence="7">
    <location>
        <begin position="204"/>
        <end position="211"/>
    </location>
    <ligand>
        <name>GTP</name>
        <dbReference type="ChEBI" id="CHEBI:37565"/>
    </ligand>
</feature>
<dbReference type="CDD" id="cd01878">
    <property type="entry name" value="HflX"/>
    <property type="match status" value="1"/>
</dbReference>
<evidence type="ECO:0000256" key="7">
    <source>
        <dbReference type="PIRSR" id="PIRSR006809-1"/>
    </source>
</evidence>
<dbReference type="GO" id="GO:0005737">
    <property type="term" value="C:cytoplasm"/>
    <property type="evidence" value="ECO:0007669"/>
    <property type="project" value="UniProtKB-SubCell"/>
</dbReference>
<dbReference type="Gene3D" id="3.40.50.300">
    <property type="entry name" value="P-loop containing nucleotide triphosphate hydrolases"/>
    <property type="match status" value="1"/>
</dbReference>
<organism evidence="11">
    <name type="scientific">Shewanella putrefaciens (strain CN-32 / ATCC BAA-453)</name>
    <dbReference type="NCBI Taxonomy" id="319224"/>
    <lineage>
        <taxon>Bacteria</taxon>
        <taxon>Pseudomonadati</taxon>
        <taxon>Pseudomonadota</taxon>
        <taxon>Gammaproteobacteria</taxon>
        <taxon>Alteromonadales</taxon>
        <taxon>Shewanellaceae</taxon>
        <taxon>Shewanella</taxon>
    </lineage>
</organism>
<dbReference type="PIRSF" id="PIRSF006809">
    <property type="entry name" value="GTP-binding_hflX_prd"/>
    <property type="match status" value="1"/>
</dbReference>
<evidence type="ECO:0000256" key="6">
    <source>
        <dbReference type="HAMAP-Rule" id="MF_00900"/>
    </source>
</evidence>
<dbReference type="NCBIfam" id="NF008280">
    <property type="entry name" value="PRK11058.1"/>
    <property type="match status" value="1"/>
</dbReference>
<accession>A4YAK8</accession>
<dbReference type="InterPro" id="IPR027417">
    <property type="entry name" value="P-loop_NTPase"/>
</dbReference>
<dbReference type="FunFam" id="3.40.50.11060:FF:000001">
    <property type="entry name" value="GTPase HflX"/>
    <property type="match status" value="1"/>
</dbReference>
<feature type="binding site" evidence="7">
    <location>
        <begin position="229"/>
        <end position="233"/>
    </location>
    <ligand>
        <name>GTP</name>
        <dbReference type="ChEBI" id="CHEBI:37565"/>
    </ligand>
</feature>
<dbReference type="EMBL" id="CP000681">
    <property type="protein sequence ID" value="ABP76991.1"/>
    <property type="molecule type" value="Genomic_DNA"/>
</dbReference>
<dbReference type="Gene3D" id="6.10.250.2860">
    <property type="match status" value="1"/>
</dbReference>
<keyword evidence="2 8" id="KW-0479">Metal-binding</keyword>
<dbReference type="GO" id="GO:0043022">
    <property type="term" value="F:ribosome binding"/>
    <property type="evidence" value="ECO:0007669"/>
    <property type="project" value="TreeGrafter"/>
</dbReference>
<dbReference type="InterPro" id="IPR035647">
    <property type="entry name" value="EFG_III/V"/>
</dbReference>
<dbReference type="PRINTS" id="PR00326">
    <property type="entry name" value="GTP1OBG"/>
</dbReference>
<evidence type="ECO:0000256" key="2">
    <source>
        <dbReference type="ARBA" id="ARBA00022723"/>
    </source>
</evidence>
<keyword evidence="1 6" id="KW-0963">Cytoplasm</keyword>
<dbReference type="GO" id="GO:0005525">
    <property type="term" value="F:GTP binding"/>
    <property type="evidence" value="ECO:0007669"/>
    <property type="project" value="UniProtKB-UniRule"/>
</dbReference>
<evidence type="ECO:0000256" key="5">
    <source>
        <dbReference type="ARBA" id="ARBA00023134"/>
    </source>
</evidence>
<comment type="function">
    <text evidence="6">GTPase that associates with the 50S ribosomal subunit and may have a role during protein synthesis or ribosome biogenesis.</text>
</comment>
<dbReference type="InterPro" id="IPR016496">
    <property type="entry name" value="GTPase_HflX"/>
</dbReference>
<keyword evidence="9" id="KW-0175">Coiled coil</keyword>
<feature type="binding site" evidence="8">
    <location>
        <position position="231"/>
    </location>
    <ligand>
        <name>Mg(2+)</name>
        <dbReference type="ChEBI" id="CHEBI:18420"/>
    </ligand>
</feature>
<dbReference type="HAMAP" id="MF_00900">
    <property type="entry name" value="GTPase_HflX"/>
    <property type="match status" value="1"/>
</dbReference>
<dbReference type="Gene3D" id="3.40.50.11060">
    <property type="entry name" value="GTPase HflX, N-terminal domain"/>
    <property type="match status" value="1"/>
</dbReference>
<sequence length="435" mass="49100">MFDRYEAGETAVLVHIDFSDEERREDLVELQLLVESAGARSVGVITGSRRSPDRKFFVGSGKAEELAALVAATEANVVIFNHALSPAQERNLEQVCQCRVLDRTTLILDIFAQRARTHEGKLQVELAQLRHMSTRLVRGWTHLERQKGGIGLRGPGETQLETDRRLLRGRIKNINKRLERVDKQREQSRRARKRSEMPTVSLVGYTNAGKSTLFNALTSSDVYAADQLFATLDPTLRKLDLPDGAVILADTVGFIRHLPHDLVAAFKATLQETRQAELLLHIVDCADENMADNFEQVQSVLKDIEADEVMQLIVCNKIDLLEDVTPRIEYDDQGKPIRVWVSAQKRLGFDLLLKAITELIGEVIRELTLRIPATAGHYLGQFYRLDAIQQKEYDDLGNCILSVRLSDADWRRLAKQSQGELETFIFDASIEKAVC</sequence>
<reference evidence="11" key="1">
    <citation type="submission" date="2007-04" db="EMBL/GenBank/DDBJ databases">
        <title>Complete sequence of Shewanella putrefaciens CN-32.</title>
        <authorList>
            <consortium name="US DOE Joint Genome Institute"/>
            <person name="Copeland A."/>
            <person name="Lucas S."/>
            <person name="Lapidus A."/>
            <person name="Barry K."/>
            <person name="Detter J.C."/>
            <person name="Glavina del Rio T."/>
            <person name="Hammon N."/>
            <person name="Israni S."/>
            <person name="Dalin E."/>
            <person name="Tice H."/>
            <person name="Pitluck S."/>
            <person name="Chain P."/>
            <person name="Malfatti S."/>
            <person name="Shin M."/>
            <person name="Vergez L."/>
            <person name="Schmutz J."/>
            <person name="Larimer F."/>
            <person name="Land M."/>
            <person name="Hauser L."/>
            <person name="Kyrpides N."/>
            <person name="Mikhailova N."/>
            <person name="Romine M.F."/>
            <person name="Fredrickson J."/>
            <person name="Tiedje J."/>
            <person name="Richardson P."/>
        </authorList>
    </citation>
    <scope>NUCLEOTIDE SEQUENCE [LARGE SCALE GENOMIC DNA]</scope>
    <source>
        <strain evidence="11">CN-32</strain>
    </source>
</reference>
<dbReference type="PANTHER" id="PTHR10229">
    <property type="entry name" value="GTP-BINDING PROTEIN HFLX"/>
    <property type="match status" value="1"/>
</dbReference>
<keyword evidence="3 6" id="KW-0547">Nucleotide-binding</keyword>
<comment type="subunit">
    <text evidence="6">Monomer. Associates with the 50S ribosomal subunit.</text>
</comment>
<name>A4YAK8_SHEPC</name>
<dbReference type="InterPro" id="IPR030394">
    <property type="entry name" value="G_HFLX_dom"/>
</dbReference>
<evidence type="ECO:0000259" key="10">
    <source>
        <dbReference type="PROSITE" id="PS51705"/>
    </source>
</evidence>
<dbReference type="InterPro" id="IPR006073">
    <property type="entry name" value="GTP-bd"/>
</dbReference>
<dbReference type="SUPFAM" id="SSF54980">
    <property type="entry name" value="EF-G C-terminal domain-like"/>
    <property type="match status" value="1"/>
</dbReference>
<protein>
    <recommendedName>
        <fullName evidence="6">GTPase HflX</fullName>
    </recommendedName>
    <alternativeName>
        <fullName evidence="6">GTP-binding protein HflX</fullName>
    </alternativeName>
</protein>
<comment type="cofactor">
    <cofactor evidence="8">
        <name>Mg(2+)</name>
        <dbReference type="ChEBI" id="CHEBI:18420"/>
    </cofactor>
</comment>
<feature type="binding site" evidence="7">
    <location>
        <begin position="250"/>
        <end position="253"/>
    </location>
    <ligand>
        <name>GTP</name>
        <dbReference type="ChEBI" id="CHEBI:37565"/>
    </ligand>
</feature>
<evidence type="ECO:0000256" key="3">
    <source>
        <dbReference type="ARBA" id="ARBA00022741"/>
    </source>
</evidence>
<keyword evidence="5 6" id="KW-0342">GTP-binding</keyword>
<feature type="coiled-coil region" evidence="9">
    <location>
        <begin position="164"/>
        <end position="191"/>
    </location>
</feature>
<evidence type="ECO:0000256" key="9">
    <source>
        <dbReference type="SAM" id="Coils"/>
    </source>
</evidence>